<proteinExistence type="predicted"/>
<evidence type="ECO:0000313" key="12">
    <source>
        <dbReference type="Proteomes" id="UP001552594"/>
    </source>
</evidence>
<keyword evidence="6 7" id="KW-0067">ATP-binding</keyword>
<dbReference type="EMBL" id="JBFAUK010000042">
    <property type="protein sequence ID" value="MEV5510898.1"/>
    <property type="molecule type" value="Genomic_DNA"/>
</dbReference>
<evidence type="ECO:0000256" key="4">
    <source>
        <dbReference type="ARBA" id="ARBA00022741"/>
    </source>
</evidence>
<sequence length="486" mass="51652">MDGSYGRLLAGRYRLSSSLGQGGMGAVWRAHDELLDRQVAVKELRLPDRLTPAERDNWIARVDREARAAARLKHPGIITVHDRITGEDGRPWIVMELVRGTSLDDLLREQGPLPVDRVVRIGLQAAAALRAAHQAGITHRDIKPANILLEDERVVLTDFGIAAVDGDATLTASGMLVGTPAYMAPEQVRGLPATAASDLWALGATLHTAVEGQPPFSGGNPGAVLVSVATDEPAVARHAGPLAPVLGALLHKDPGARLTLDRLEGMLKSLDGVVGDPRPVTAAPAPQGFVPTTTSLAVPPRPAGPPVVARVPVPPPRRPSRRRRALTGAALGFVLAAGAAGGYGLYVHYTLGSKKDVSRDDTAYQANVRTARALGAPEGFRLSEEQMTTEGKARITYTASSPCTGYCRDQGTAVVKWLSAKPNVKYVLPPRSVTSTGCHAPGDCHLFVRTLREPNFTDGQFLVDAKGQVSFRVEVWFFNAGQTASP</sequence>
<protein>
    <recommendedName>
        <fullName evidence="1">non-specific serine/threonine protein kinase</fullName>
        <ecNumber evidence="1">2.7.11.1</ecNumber>
    </recommendedName>
</protein>
<evidence type="ECO:0000256" key="5">
    <source>
        <dbReference type="ARBA" id="ARBA00022777"/>
    </source>
</evidence>
<dbReference type="SUPFAM" id="SSF56112">
    <property type="entry name" value="Protein kinase-like (PK-like)"/>
    <property type="match status" value="1"/>
</dbReference>
<dbReference type="PROSITE" id="PS00108">
    <property type="entry name" value="PROTEIN_KINASE_ST"/>
    <property type="match status" value="1"/>
</dbReference>
<dbReference type="Gene3D" id="1.10.510.10">
    <property type="entry name" value="Transferase(Phosphotransferase) domain 1"/>
    <property type="match status" value="1"/>
</dbReference>
<dbReference type="InterPro" id="IPR017441">
    <property type="entry name" value="Protein_kinase_ATP_BS"/>
</dbReference>
<keyword evidence="2" id="KW-0723">Serine/threonine-protein kinase</keyword>
<feature type="domain" description="Protein kinase" evidence="10">
    <location>
        <begin position="13"/>
        <end position="274"/>
    </location>
</feature>
<dbReference type="RefSeq" id="WP_241561302.1">
    <property type="nucleotide sequence ID" value="NZ_JBFAUK010000042.1"/>
</dbReference>
<dbReference type="SMART" id="SM00220">
    <property type="entry name" value="S_TKc"/>
    <property type="match status" value="1"/>
</dbReference>
<evidence type="ECO:0000256" key="9">
    <source>
        <dbReference type="SAM" id="Phobius"/>
    </source>
</evidence>
<evidence type="ECO:0000256" key="7">
    <source>
        <dbReference type="PROSITE-ProRule" id="PRU10141"/>
    </source>
</evidence>
<dbReference type="Gene3D" id="3.30.200.20">
    <property type="entry name" value="Phosphorylase Kinase, domain 1"/>
    <property type="match status" value="1"/>
</dbReference>
<dbReference type="EC" id="2.7.11.1" evidence="1"/>
<evidence type="ECO:0000256" key="6">
    <source>
        <dbReference type="ARBA" id="ARBA00022840"/>
    </source>
</evidence>
<keyword evidence="4 7" id="KW-0547">Nucleotide-binding</keyword>
<keyword evidence="5 11" id="KW-0418">Kinase</keyword>
<feature type="binding site" evidence="7">
    <location>
        <position position="42"/>
    </location>
    <ligand>
        <name>ATP</name>
        <dbReference type="ChEBI" id="CHEBI:30616"/>
    </ligand>
</feature>
<dbReference type="CDD" id="cd14014">
    <property type="entry name" value="STKc_PknB_like"/>
    <property type="match status" value="1"/>
</dbReference>
<evidence type="ECO:0000259" key="10">
    <source>
        <dbReference type="PROSITE" id="PS50011"/>
    </source>
</evidence>
<dbReference type="PROSITE" id="PS00107">
    <property type="entry name" value="PROTEIN_KINASE_ATP"/>
    <property type="match status" value="1"/>
</dbReference>
<dbReference type="PANTHER" id="PTHR43289:SF6">
    <property type="entry name" value="SERINE_THREONINE-PROTEIN KINASE NEKL-3"/>
    <property type="match status" value="1"/>
</dbReference>
<dbReference type="PANTHER" id="PTHR43289">
    <property type="entry name" value="MITOGEN-ACTIVATED PROTEIN KINASE KINASE KINASE 20-RELATED"/>
    <property type="match status" value="1"/>
</dbReference>
<evidence type="ECO:0000256" key="2">
    <source>
        <dbReference type="ARBA" id="ARBA00022527"/>
    </source>
</evidence>
<dbReference type="Pfam" id="PF00069">
    <property type="entry name" value="Pkinase"/>
    <property type="match status" value="1"/>
</dbReference>
<comment type="caution">
    <text evidence="11">The sequence shown here is derived from an EMBL/GenBank/DDBJ whole genome shotgun (WGS) entry which is preliminary data.</text>
</comment>
<reference evidence="11 12" key="1">
    <citation type="submission" date="2024-06" db="EMBL/GenBank/DDBJ databases">
        <title>The Natural Products Discovery Center: Release of the First 8490 Sequenced Strains for Exploring Actinobacteria Biosynthetic Diversity.</title>
        <authorList>
            <person name="Kalkreuter E."/>
            <person name="Kautsar S.A."/>
            <person name="Yang D."/>
            <person name="Bader C.D."/>
            <person name="Teijaro C.N."/>
            <person name="Fluegel L."/>
            <person name="Davis C.M."/>
            <person name="Simpson J.R."/>
            <person name="Lauterbach L."/>
            <person name="Steele A.D."/>
            <person name="Gui C."/>
            <person name="Meng S."/>
            <person name="Li G."/>
            <person name="Viehrig K."/>
            <person name="Ye F."/>
            <person name="Su P."/>
            <person name="Kiefer A.F."/>
            <person name="Nichols A."/>
            <person name="Cepeda A.J."/>
            <person name="Yan W."/>
            <person name="Fan B."/>
            <person name="Jiang Y."/>
            <person name="Adhikari A."/>
            <person name="Zheng C.-J."/>
            <person name="Schuster L."/>
            <person name="Cowan T.M."/>
            <person name="Smanski M.J."/>
            <person name="Chevrette M.G."/>
            <person name="De Carvalho L.P.S."/>
            <person name="Shen B."/>
        </authorList>
    </citation>
    <scope>NUCLEOTIDE SEQUENCE [LARGE SCALE GENOMIC DNA]</scope>
    <source>
        <strain evidence="11 12">NPDC052347</strain>
    </source>
</reference>
<dbReference type="InterPro" id="IPR011009">
    <property type="entry name" value="Kinase-like_dom_sf"/>
</dbReference>
<dbReference type="PROSITE" id="PS50011">
    <property type="entry name" value="PROTEIN_KINASE_DOM"/>
    <property type="match status" value="1"/>
</dbReference>
<evidence type="ECO:0000256" key="1">
    <source>
        <dbReference type="ARBA" id="ARBA00012513"/>
    </source>
</evidence>
<dbReference type="Proteomes" id="UP001552594">
    <property type="component" value="Unassembled WGS sequence"/>
</dbReference>
<dbReference type="GO" id="GO:0004674">
    <property type="term" value="F:protein serine/threonine kinase activity"/>
    <property type="evidence" value="ECO:0007669"/>
    <property type="project" value="UniProtKB-EC"/>
</dbReference>
<organism evidence="11 12">
    <name type="scientific">Streptomyces orinoci</name>
    <name type="common">Streptoverticillium orinoci</name>
    <dbReference type="NCBI Taxonomy" id="67339"/>
    <lineage>
        <taxon>Bacteria</taxon>
        <taxon>Bacillati</taxon>
        <taxon>Actinomycetota</taxon>
        <taxon>Actinomycetes</taxon>
        <taxon>Kitasatosporales</taxon>
        <taxon>Streptomycetaceae</taxon>
        <taxon>Streptomyces</taxon>
    </lineage>
</organism>
<keyword evidence="12" id="KW-1185">Reference proteome</keyword>
<name>A0ABV3K6X0_STRON</name>
<feature type="region of interest" description="Disordered" evidence="8">
    <location>
        <begin position="284"/>
        <end position="322"/>
    </location>
</feature>
<accession>A0ABV3K6X0</accession>
<feature type="transmembrane region" description="Helical" evidence="9">
    <location>
        <begin position="325"/>
        <end position="346"/>
    </location>
</feature>
<dbReference type="InterPro" id="IPR000719">
    <property type="entry name" value="Prot_kinase_dom"/>
</dbReference>
<evidence type="ECO:0000313" key="11">
    <source>
        <dbReference type="EMBL" id="MEV5510898.1"/>
    </source>
</evidence>
<gene>
    <name evidence="11" type="ORF">AB0L16_31520</name>
</gene>
<evidence type="ECO:0000256" key="3">
    <source>
        <dbReference type="ARBA" id="ARBA00022679"/>
    </source>
</evidence>
<keyword evidence="9" id="KW-0472">Membrane</keyword>
<evidence type="ECO:0000256" key="8">
    <source>
        <dbReference type="SAM" id="MobiDB-lite"/>
    </source>
</evidence>
<keyword evidence="9" id="KW-0812">Transmembrane</keyword>
<keyword evidence="3 11" id="KW-0808">Transferase</keyword>
<keyword evidence="9" id="KW-1133">Transmembrane helix</keyword>
<dbReference type="InterPro" id="IPR008271">
    <property type="entry name" value="Ser/Thr_kinase_AS"/>
</dbReference>